<dbReference type="InterPro" id="IPR012340">
    <property type="entry name" value="NA-bd_OB-fold"/>
</dbReference>
<protein>
    <recommendedName>
        <fullName evidence="4 10">Transcription elongation factor Spt6</fullName>
    </recommendedName>
</protein>
<feature type="compositionally biased region" description="Polar residues" evidence="11">
    <location>
        <begin position="1"/>
        <end position="15"/>
    </location>
</feature>
<accession>A0A0C9YD66</accession>
<evidence type="ECO:0000313" key="14">
    <source>
        <dbReference type="Proteomes" id="UP000054477"/>
    </source>
</evidence>
<dbReference type="FunFam" id="3.30.505.10:FF:000056">
    <property type="entry name" value="Transcription elongation factor Spt6"/>
    <property type="match status" value="1"/>
</dbReference>
<dbReference type="HOGENOM" id="CLU_001680_0_1_1"/>
<evidence type="ECO:0000256" key="11">
    <source>
        <dbReference type="SAM" id="MobiDB-lite"/>
    </source>
</evidence>
<sequence>MSSPGSSHLPSQAQSAPPDDPMQGSENEEEDVVIPSVSDDSSEEGEDDEEEAKKVREGFIVSEDEDEEDEEAERERRKRRKRRKKHHRQRDEDEEVLEDDDLELLEENTGASFKNNRRLTRLRRGRDSESPAASSSKRKAVVESSDDDLDNDENLPRVPDIQRIWDDERRGDEEEEDADMDMDDFIEYSDEEDAGGTMNENAREERRREKRQELERRKRALGARPELAGIDANAWDEIHDVFGDGHEYDWALGGDDEIEYDEEQLKPEMKYQDVFEPSEIRKRMLTDDDDLIRAQDIPERMQLATSSLSQSSTLSLHVQLTDADLGGAAMWVTQRLSFRKHQDFFSLDGQHKNLKGALVMAVTFALRYLFVEEYEVPYIWVHKRDYICHFDASEMRTRFELLSLNELWRIYALGQKYRSLLERRRALSASYERLQVKDDYYEEEIQPQIDTVEVVADATEWLAMKYKDKKLDSALEFRFHDDDEPDTTKKRKMPSRISAYEVVKKSIVSKLAQGFGIEPHHVVLNFMASHHVHFVEDQELNPIVFAEQFADSDPSKAQTPEDILVRARMILSTEIGKDPLLRSQIRKIFKEEAQISVEPTERGITKIDDNHPYYNFKYLHRKSIKSMLDSAQFLLILAAEAEHLVNVSISIPNPAISSFERRLNEAFASDNFSDSAKAWNVERSRVVQEVMELHLIPAGIKWTREYLREEVEDHLAAQCSNRLRARVDVAPYLVRELKDGEIACSVLAISWGKGDPHKDAITLVFMDEVGRMREYTKIDNLHDTEMIDEFLDLVKRRKPDLVVVGGFSMSTMKLTRLVKATLHGTNAPNQGETGWGNPSVNEQVFDIPVIYVFDDVARIYQHSKRAADEFSALSPTAKYCVGLARYTQSPLNEFAALGSDITAITLVEDDQHLVPKEKLLSAFERVLVDVTNKGGVDINRAVADAYYQNLLPFICGLGPRKAQVLIKKIGSLGGNLVNRDQFIEGGLLTTKIFLNAAGFLRIAQEHDPKPTKHRHDEETAPDPLDDTRIHPEDYELARKMATDALELDEEDIHDEHPSHVVNLIMTDSDNERKLSELNLDEFAISLYEANHDQKRHTLNVIRDELLRPFVEQRNKFVLPSEWEILTMLSGETPRTLGVGLIVTIQVQRITKSFVNVRLDSGIEGVINTQFLSDSGDHPDNVVKKGQTLAGVIIDHKFEMEQDSFFVELSSRETDLLAGDEDIRRVKSDSMWDSARCEKDKDMLARKKRAETDRSRRVVKHPNFHNFNTAQAEAYLEKQQRGDVVIRPSSKGIDHLAVTWKVDDKLYQHIDATELNADPTGQTVAGQLVVDSNHTYADLDELIVNHIQAMARRVEELMAHEKFKHGSEDELHLFLKNFLAANPAKSMYGFTLNRKRPGHFNLCFLANKSSPVQTWPVRVAPEAYYLFDAAAVGVPELCDAFKVRHLHESQNLAAAGGKTPFGAGMRTPARPPGGATPGRMSVRQVGRTPNPYGGQTPYGGPAIPPTAYGMPPQASYGYQTPSHRPPSFPGQHASLPANLNAPRPPILPQSSGGHWSSQQGW</sequence>
<dbReference type="InterPro" id="IPR035019">
    <property type="entry name" value="Spt6_SH2_N"/>
</dbReference>
<dbReference type="GO" id="GO:0003677">
    <property type="term" value="F:DNA binding"/>
    <property type="evidence" value="ECO:0007669"/>
    <property type="project" value="InterPro"/>
</dbReference>
<evidence type="ECO:0000256" key="7">
    <source>
        <dbReference type="ARBA" id="ARBA00023163"/>
    </source>
</evidence>
<dbReference type="Gene3D" id="2.40.50.140">
    <property type="entry name" value="Nucleic acid-binding proteins"/>
    <property type="match status" value="1"/>
</dbReference>
<dbReference type="CDD" id="cd09928">
    <property type="entry name" value="SH2_Cterm_SPT6_like"/>
    <property type="match status" value="1"/>
</dbReference>
<evidence type="ECO:0000313" key="13">
    <source>
        <dbReference type="EMBL" id="KIK08297.1"/>
    </source>
</evidence>
<reference evidence="14" key="2">
    <citation type="submission" date="2015-01" db="EMBL/GenBank/DDBJ databases">
        <title>Evolutionary Origins and Diversification of the Mycorrhizal Mutualists.</title>
        <authorList>
            <consortium name="DOE Joint Genome Institute"/>
            <consortium name="Mycorrhizal Genomics Consortium"/>
            <person name="Kohler A."/>
            <person name="Kuo A."/>
            <person name="Nagy L.G."/>
            <person name="Floudas D."/>
            <person name="Copeland A."/>
            <person name="Barry K.W."/>
            <person name="Cichocki N."/>
            <person name="Veneault-Fourrey C."/>
            <person name="LaButti K."/>
            <person name="Lindquist E.A."/>
            <person name="Lipzen A."/>
            <person name="Lundell T."/>
            <person name="Morin E."/>
            <person name="Murat C."/>
            <person name="Riley R."/>
            <person name="Ohm R."/>
            <person name="Sun H."/>
            <person name="Tunlid A."/>
            <person name="Henrissat B."/>
            <person name="Grigoriev I.V."/>
            <person name="Hibbett D.S."/>
            <person name="Martin F."/>
        </authorList>
    </citation>
    <scope>NUCLEOTIDE SEQUENCE [LARGE SCALE GENOMIC DNA]</scope>
    <source>
        <strain evidence="14">LaAM-08-1</strain>
    </source>
</reference>
<dbReference type="Gene3D" id="1.10.3500.10">
    <property type="entry name" value="Tex N-terminal region-like"/>
    <property type="match status" value="1"/>
</dbReference>
<keyword evidence="14" id="KW-1185">Reference proteome</keyword>
<dbReference type="CDD" id="cd09918">
    <property type="entry name" value="SH2_Nterm_SPT6_like"/>
    <property type="match status" value="1"/>
</dbReference>
<dbReference type="GO" id="GO:0042393">
    <property type="term" value="F:histone binding"/>
    <property type="evidence" value="ECO:0007669"/>
    <property type="project" value="TreeGrafter"/>
</dbReference>
<comment type="similarity">
    <text evidence="3 10">Belongs to the SPT6 family.</text>
</comment>
<feature type="compositionally biased region" description="Acidic residues" evidence="11">
    <location>
        <begin position="40"/>
        <end position="50"/>
    </location>
</feature>
<comment type="function">
    <text evidence="10">Plays a role in maintenance of chromatin structure during RNA polymerase II transcription elongation thereby repressing transcription initiation from cryptic promoters. Mediates the reassembly of nucleosomes onto the promoters of at least a selected set of genes during repression; the nucleosome reassembly is essential for transcriptional repression.</text>
</comment>
<organism evidence="13 14">
    <name type="scientific">Laccaria amethystina LaAM-08-1</name>
    <dbReference type="NCBI Taxonomy" id="1095629"/>
    <lineage>
        <taxon>Eukaryota</taxon>
        <taxon>Fungi</taxon>
        <taxon>Dikarya</taxon>
        <taxon>Basidiomycota</taxon>
        <taxon>Agaricomycotina</taxon>
        <taxon>Agaricomycetes</taxon>
        <taxon>Agaricomycetidae</taxon>
        <taxon>Agaricales</taxon>
        <taxon>Agaricineae</taxon>
        <taxon>Hydnangiaceae</taxon>
        <taxon>Laccaria</taxon>
    </lineage>
</organism>
<evidence type="ECO:0000256" key="8">
    <source>
        <dbReference type="ARBA" id="ARBA00023242"/>
    </source>
</evidence>
<dbReference type="InterPro" id="IPR023319">
    <property type="entry name" value="Tex-like_HTH_dom_sf"/>
</dbReference>
<dbReference type="STRING" id="1095629.A0A0C9YD66"/>
<reference evidence="13 14" key="1">
    <citation type="submission" date="2014-04" db="EMBL/GenBank/DDBJ databases">
        <authorList>
            <consortium name="DOE Joint Genome Institute"/>
            <person name="Kuo A."/>
            <person name="Kohler A."/>
            <person name="Nagy L.G."/>
            <person name="Floudas D."/>
            <person name="Copeland A."/>
            <person name="Barry K.W."/>
            <person name="Cichocki N."/>
            <person name="Veneault-Fourrey C."/>
            <person name="LaButti K."/>
            <person name="Lindquist E.A."/>
            <person name="Lipzen A."/>
            <person name="Lundell T."/>
            <person name="Morin E."/>
            <person name="Murat C."/>
            <person name="Sun H."/>
            <person name="Tunlid A."/>
            <person name="Henrissat B."/>
            <person name="Grigoriev I.V."/>
            <person name="Hibbett D.S."/>
            <person name="Martin F."/>
            <person name="Nordberg H.P."/>
            <person name="Cantor M.N."/>
            <person name="Hua S.X."/>
        </authorList>
    </citation>
    <scope>NUCLEOTIDE SEQUENCE [LARGE SCALE GENOMIC DNA]</scope>
    <source>
        <strain evidence="13 14">LaAM-08-1</strain>
    </source>
</reference>
<dbReference type="Gene3D" id="1.10.10.2740">
    <property type="entry name" value="Spt6, Death-like domain"/>
    <property type="match status" value="1"/>
</dbReference>
<feature type="compositionally biased region" description="Acidic residues" evidence="11">
    <location>
        <begin position="144"/>
        <end position="153"/>
    </location>
</feature>
<evidence type="ECO:0000256" key="9">
    <source>
        <dbReference type="ARBA" id="ARBA00093389"/>
    </source>
</evidence>
<dbReference type="InterPro" id="IPR055179">
    <property type="entry name" value="Tex-like_central_region"/>
</dbReference>
<dbReference type="InterPro" id="IPR041692">
    <property type="entry name" value="HHH_9"/>
</dbReference>
<evidence type="ECO:0000259" key="12">
    <source>
        <dbReference type="PROSITE" id="PS50126"/>
    </source>
</evidence>
<dbReference type="CDD" id="cd00164">
    <property type="entry name" value="S1_like"/>
    <property type="match status" value="1"/>
</dbReference>
<dbReference type="InterPro" id="IPR010994">
    <property type="entry name" value="RuvA_2-like"/>
</dbReference>
<feature type="compositionally biased region" description="Acidic residues" evidence="11">
    <location>
        <begin position="173"/>
        <end position="194"/>
    </location>
</feature>
<feature type="region of interest" description="Disordered" evidence="11">
    <location>
        <begin position="1006"/>
        <end position="1028"/>
    </location>
</feature>
<dbReference type="Gene3D" id="1.10.150.850">
    <property type="entry name" value="Spt6, helix-hairpin-helix domain"/>
    <property type="match status" value="1"/>
</dbReference>
<evidence type="ECO:0000256" key="3">
    <source>
        <dbReference type="ARBA" id="ARBA00009253"/>
    </source>
</evidence>
<dbReference type="Proteomes" id="UP000054477">
    <property type="component" value="Unassembled WGS sequence"/>
</dbReference>
<feature type="compositionally biased region" description="Low complexity" evidence="11">
    <location>
        <begin position="1548"/>
        <end position="1560"/>
    </location>
</feature>
<dbReference type="SMART" id="SM00252">
    <property type="entry name" value="SH2"/>
    <property type="match status" value="1"/>
</dbReference>
<dbReference type="GO" id="GO:0031491">
    <property type="term" value="F:nucleosome binding"/>
    <property type="evidence" value="ECO:0007669"/>
    <property type="project" value="TreeGrafter"/>
</dbReference>
<keyword evidence="8 10" id="KW-0539">Nucleus</keyword>
<feature type="compositionally biased region" description="Basic residues" evidence="11">
    <location>
        <begin position="76"/>
        <end position="88"/>
    </location>
</feature>
<dbReference type="PROSITE" id="PS50126">
    <property type="entry name" value="S1"/>
    <property type="match status" value="1"/>
</dbReference>
<dbReference type="Pfam" id="PF17674">
    <property type="entry name" value="HHH_9"/>
    <property type="match status" value="1"/>
</dbReference>
<dbReference type="GO" id="GO:0140673">
    <property type="term" value="P:transcription elongation-coupled chromatin remodeling"/>
    <property type="evidence" value="ECO:0007669"/>
    <property type="project" value="InterPro"/>
</dbReference>
<dbReference type="SUPFAM" id="SSF47781">
    <property type="entry name" value="RuvA domain 2-like"/>
    <property type="match status" value="2"/>
</dbReference>
<dbReference type="InterPro" id="IPR012337">
    <property type="entry name" value="RNaseH-like_sf"/>
</dbReference>
<dbReference type="PIRSF" id="PIRSF036947">
    <property type="entry name" value="Spt6"/>
    <property type="match status" value="1"/>
</dbReference>
<dbReference type="Pfam" id="PF22706">
    <property type="entry name" value="Tex_central_region"/>
    <property type="match status" value="1"/>
</dbReference>
<dbReference type="PANTHER" id="PTHR10145:SF6">
    <property type="entry name" value="TRANSCRIPTION ELONGATION FACTOR SPT6"/>
    <property type="match status" value="1"/>
</dbReference>
<dbReference type="OrthoDB" id="995477at2759"/>
<dbReference type="GO" id="GO:0034728">
    <property type="term" value="P:nucleosome organization"/>
    <property type="evidence" value="ECO:0007669"/>
    <property type="project" value="TreeGrafter"/>
</dbReference>
<evidence type="ECO:0000256" key="2">
    <source>
        <dbReference type="ARBA" id="ARBA00004286"/>
    </source>
</evidence>
<dbReference type="Gene3D" id="3.30.420.140">
    <property type="entry name" value="YqgF/RNase H-like domain"/>
    <property type="match status" value="1"/>
</dbReference>
<dbReference type="SUPFAM" id="SSF158832">
    <property type="entry name" value="Tex N-terminal region-like"/>
    <property type="match status" value="1"/>
</dbReference>
<feature type="compositionally biased region" description="Basic and acidic residues" evidence="11">
    <location>
        <begin position="201"/>
        <end position="216"/>
    </location>
</feature>
<dbReference type="InterPro" id="IPR049540">
    <property type="entry name" value="Spt6-like_S1"/>
</dbReference>
<feature type="compositionally biased region" description="Basic and acidic residues" evidence="11">
    <location>
        <begin position="163"/>
        <end position="172"/>
    </location>
</feature>
<feature type="compositionally biased region" description="Acidic residues" evidence="11">
    <location>
        <begin position="62"/>
        <end position="72"/>
    </location>
</feature>
<dbReference type="GO" id="GO:0005694">
    <property type="term" value="C:chromosome"/>
    <property type="evidence" value="ECO:0007669"/>
    <property type="project" value="UniProtKB-SubCell"/>
</dbReference>
<feature type="region of interest" description="Disordered" evidence="11">
    <location>
        <begin position="1"/>
        <end position="217"/>
    </location>
</feature>
<dbReference type="Pfam" id="PF14635">
    <property type="entry name" value="HHH_7"/>
    <property type="match status" value="1"/>
</dbReference>
<dbReference type="Gene3D" id="1.10.10.650">
    <property type="entry name" value="RuvA domain 2-like"/>
    <property type="match status" value="1"/>
</dbReference>
<dbReference type="InterPro" id="IPR017072">
    <property type="entry name" value="TF_Spt6"/>
</dbReference>
<dbReference type="Gene3D" id="3.30.505.10">
    <property type="entry name" value="SH2 domain"/>
    <property type="match status" value="2"/>
</dbReference>
<feature type="domain" description="S1 motif" evidence="12">
    <location>
        <begin position="1139"/>
        <end position="1211"/>
    </location>
</feature>
<dbReference type="EMBL" id="KN838543">
    <property type="protein sequence ID" value="KIK08297.1"/>
    <property type="molecule type" value="Genomic_DNA"/>
</dbReference>
<evidence type="ECO:0000256" key="5">
    <source>
        <dbReference type="ARBA" id="ARBA00022454"/>
    </source>
</evidence>
<keyword evidence="6" id="KW-0727">SH2 domain</keyword>
<evidence type="ECO:0000256" key="4">
    <source>
        <dbReference type="ARBA" id="ARBA00020248"/>
    </source>
</evidence>
<evidence type="ECO:0000256" key="1">
    <source>
        <dbReference type="ARBA" id="ARBA00004123"/>
    </source>
</evidence>
<dbReference type="FunFam" id="1.10.150.850:FF:000001">
    <property type="entry name" value="Transcription elongation factor spt6"/>
    <property type="match status" value="1"/>
</dbReference>
<gene>
    <name evidence="13" type="ORF">K443DRAFT_672786</name>
</gene>
<dbReference type="InterPro" id="IPR028088">
    <property type="entry name" value="Spt6_HTH_DNA-bd_dom"/>
</dbReference>
<dbReference type="Pfam" id="PF14639">
    <property type="entry name" value="YqgF"/>
    <property type="match status" value="1"/>
</dbReference>
<evidence type="ECO:0000256" key="10">
    <source>
        <dbReference type="PIRNR" id="PIRNR036947"/>
    </source>
</evidence>
<keyword evidence="5" id="KW-0158">Chromosome</keyword>
<dbReference type="Pfam" id="PF14633">
    <property type="entry name" value="SH2_2"/>
    <property type="match status" value="1"/>
</dbReference>
<feature type="region of interest" description="Disordered" evidence="11">
    <location>
        <begin position="1453"/>
        <end position="1560"/>
    </location>
</feature>
<dbReference type="InterPro" id="IPR032706">
    <property type="entry name" value="Spt6_HHH"/>
</dbReference>
<dbReference type="InterPro" id="IPR042066">
    <property type="entry name" value="Spt6_death-like"/>
</dbReference>
<dbReference type="InterPro" id="IPR023323">
    <property type="entry name" value="Tex-like_dom_sf"/>
</dbReference>
<dbReference type="SUPFAM" id="SSF55550">
    <property type="entry name" value="SH2 domain"/>
    <property type="match status" value="1"/>
</dbReference>
<dbReference type="FunFam" id="1.10.10.2740:FF:000002">
    <property type="entry name" value="Transcription elongation factor Spt6"/>
    <property type="match status" value="1"/>
</dbReference>
<dbReference type="InterPro" id="IPR037027">
    <property type="entry name" value="YqgF/RNaseH-like_dom_sf"/>
</dbReference>
<dbReference type="InterPro" id="IPR035420">
    <property type="entry name" value="Spt6_SH2"/>
</dbReference>
<feature type="compositionally biased region" description="Acidic residues" evidence="11">
    <location>
        <begin position="92"/>
        <end position="106"/>
    </location>
</feature>
<name>A0A0C9YD66_9AGAR</name>
<comment type="subcellular location">
    <subcellularLocation>
        <location evidence="2">Chromosome</location>
    </subcellularLocation>
    <subcellularLocation>
        <location evidence="1 10">Nucleus</location>
    </subcellularLocation>
</comment>
<evidence type="ECO:0000256" key="6">
    <source>
        <dbReference type="ARBA" id="ARBA00022999"/>
    </source>
</evidence>
<dbReference type="PANTHER" id="PTHR10145">
    <property type="entry name" value="TRANSCRIPTION ELONGATION FACTOR SPT6"/>
    <property type="match status" value="1"/>
</dbReference>
<dbReference type="InterPro" id="IPR000980">
    <property type="entry name" value="SH2"/>
</dbReference>
<dbReference type="InterPro" id="IPR036860">
    <property type="entry name" value="SH2_dom_sf"/>
</dbReference>
<feature type="compositionally biased region" description="Basic and acidic residues" evidence="11">
    <location>
        <begin position="1006"/>
        <end position="1018"/>
    </location>
</feature>
<dbReference type="Pfam" id="PF14632">
    <property type="entry name" value="SPT6_acidic"/>
    <property type="match status" value="1"/>
</dbReference>
<dbReference type="Pfam" id="PF14641">
    <property type="entry name" value="HTH_44"/>
    <property type="match status" value="1"/>
</dbReference>
<dbReference type="SUPFAM" id="SSF53098">
    <property type="entry name" value="Ribonuclease H-like"/>
    <property type="match status" value="1"/>
</dbReference>
<dbReference type="InterPro" id="IPR028231">
    <property type="entry name" value="Spt6_YqgF"/>
</dbReference>
<keyword evidence="7 10" id="KW-0804">Transcription</keyword>
<dbReference type="InterPro" id="IPR003029">
    <property type="entry name" value="S1_domain"/>
</dbReference>
<dbReference type="InterPro" id="IPR035018">
    <property type="entry name" value="Spt6_SH2_C"/>
</dbReference>
<dbReference type="Pfam" id="PF21710">
    <property type="entry name" value="Spt6_S1"/>
    <property type="match status" value="1"/>
</dbReference>
<comment type="function">
    <text evidence="9">Histone H3-H4 chaperone that plays a role in maintenance of chromatin structure during RNA polymerase II transcription elongation thereby repressing transcription initiation from cryptic promoters. Mediates the reassembly of nucleosomes onto the promoters of at least a selected set of genes during repression; the nucleosome reassembly is essential for transcriptional repression. Essential for viability.</text>
</comment>
<feature type="compositionally biased region" description="Basic residues" evidence="11">
    <location>
        <begin position="115"/>
        <end position="124"/>
    </location>
</feature>
<dbReference type="GO" id="GO:0008023">
    <property type="term" value="C:transcription elongation factor complex"/>
    <property type="evidence" value="ECO:0007669"/>
    <property type="project" value="TreeGrafter"/>
</dbReference>
<dbReference type="InterPro" id="IPR028083">
    <property type="entry name" value="Spt6_acidic_N_dom"/>
</dbReference>
<proteinExistence type="inferred from homology"/>